<keyword evidence="3" id="KW-1185">Reference proteome</keyword>
<name>A0ABW2RLW8_9BACL</name>
<dbReference type="Proteomes" id="UP001596500">
    <property type="component" value="Unassembled WGS sequence"/>
</dbReference>
<evidence type="ECO:0000313" key="3">
    <source>
        <dbReference type="Proteomes" id="UP001596500"/>
    </source>
</evidence>
<protein>
    <submittedName>
        <fullName evidence="2">Uncharacterized protein</fullName>
    </submittedName>
</protein>
<organism evidence="2 3">
    <name type="scientific">Laceyella putida</name>
    <dbReference type="NCBI Taxonomy" id="110101"/>
    <lineage>
        <taxon>Bacteria</taxon>
        <taxon>Bacillati</taxon>
        <taxon>Bacillota</taxon>
        <taxon>Bacilli</taxon>
        <taxon>Bacillales</taxon>
        <taxon>Thermoactinomycetaceae</taxon>
        <taxon>Laceyella</taxon>
    </lineage>
</organism>
<evidence type="ECO:0000313" key="2">
    <source>
        <dbReference type="EMBL" id="MFC7442039.1"/>
    </source>
</evidence>
<feature type="region of interest" description="Disordered" evidence="1">
    <location>
        <begin position="1"/>
        <end position="24"/>
    </location>
</feature>
<sequence length="83" mass="9553">METDDSQFLSKIREHSNTLPNERDQQHGLIKQEISSDVVVDLIYAYDLQLAKDYYRTNSNEDTLQKIRDVLQIIKGGIAADKV</sequence>
<dbReference type="RefSeq" id="WP_379865658.1">
    <property type="nucleotide sequence ID" value="NZ_JBHTBW010000045.1"/>
</dbReference>
<evidence type="ECO:0000256" key="1">
    <source>
        <dbReference type="SAM" id="MobiDB-lite"/>
    </source>
</evidence>
<feature type="compositionally biased region" description="Basic and acidic residues" evidence="1">
    <location>
        <begin position="11"/>
        <end position="24"/>
    </location>
</feature>
<comment type="caution">
    <text evidence="2">The sequence shown here is derived from an EMBL/GenBank/DDBJ whole genome shotgun (WGS) entry which is preliminary data.</text>
</comment>
<gene>
    <name evidence="2" type="ORF">ACFQNG_13140</name>
</gene>
<proteinExistence type="predicted"/>
<reference evidence="3" key="1">
    <citation type="journal article" date="2019" name="Int. J. Syst. Evol. Microbiol.">
        <title>The Global Catalogue of Microorganisms (GCM) 10K type strain sequencing project: providing services to taxonomists for standard genome sequencing and annotation.</title>
        <authorList>
            <consortium name="The Broad Institute Genomics Platform"/>
            <consortium name="The Broad Institute Genome Sequencing Center for Infectious Disease"/>
            <person name="Wu L."/>
            <person name="Ma J."/>
        </authorList>
    </citation>
    <scope>NUCLEOTIDE SEQUENCE [LARGE SCALE GENOMIC DNA]</scope>
    <source>
        <strain evidence="3">CGMCC 1.12942</strain>
    </source>
</reference>
<accession>A0ABW2RLW8</accession>
<dbReference type="EMBL" id="JBHTBW010000045">
    <property type="protein sequence ID" value="MFC7442039.1"/>
    <property type="molecule type" value="Genomic_DNA"/>
</dbReference>